<name>W7X7K9_TETTS</name>
<sequence>MIKELIIVKNLFMYWFSCQHYKFSSLISRFQIYCVFLLNFKRSSLILLYFYLVLPCSCLSIIQVNQPLVMVRYSLLKVVIFRKVYVKIKNRSTCLYWTSNSI</sequence>
<dbReference type="InParanoid" id="W7X7K9"/>
<keyword evidence="1 2" id="KW-0812">Transmembrane</keyword>
<dbReference type="KEGG" id="tet:TTHERM_000585239"/>
<protein>
    <submittedName>
        <fullName evidence="2">Transmembrane protein, putative</fullName>
    </submittedName>
</protein>
<accession>W7X7K9</accession>
<dbReference type="Proteomes" id="UP000009168">
    <property type="component" value="Unassembled WGS sequence"/>
</dbReference>
<organism evidence="2 3">
    <name type="scientific">Tetrahymena thermophila (strain SB210)</name>
    <dbReference type="NCBI Taxonomy" id="312017"/>
    <lineage>
        <taxon>Eukaryota</taxon>
        <taxon>Sar</taxon>
        <taxon>Alveolata</taxon>
        <taxon>Ciliophora</taxon>
        <taxon>Intramacronucleata</taxon>
        <taxon>Oligohymenophorea</taxon>
        <taxon>Hymenostomatida</taxon>
        <taxon>Tetrahymenina</taxon>
        <taxon>Tetrahymenidae</taxon>
        <taxon>Tetrahymena</taxon>
    </lineage>
</organism>
<evidence type="ECO:0000256" key="1">
    <source>
        <dbReference type="SAM" id="Phobius"/>
    </source>
</evidence>
<evidence type="ECO:0000313" key="2">
    <source>
        <dbReference type="EMBL" id="EWS72378.1"/>
    </source>
</evidence>
<dbReference type="EMBL" id="GG662510">
    <property type="protein sequence ID" value="EWS72378.1"/>
    <property type="molecule type" value="Genomic_DNA"/>
</dbReference>
<keyword evidence="1" id="KW-0472">Membrane</keyword>
<feature type="transmembrane region" description="Helical" evidence="1">
    <location>
        <begin position="46"/>
        <end position="64"/>
    </location>
</feature>
<gene>
    <name evidence="2" type="ORF">TTHERM_000585239</name>
</gene>
<keyword evidence="1" id="KW-1133">Transmembrane helix</keyword>
<dbReference type="GeneID" id="24439718"/>
<reference evidence="3" key="1">
    <citation type="journal article" date="2006" name="PLoS Biol.">
        <title>Macronuclear genome sequence of the ciliate Tetrahymena thermophila, a model eukaryote.</title>
        <authorList>
            <person name="Eisen J.A."/>
            <person name="Coyne R.S."/>
            <person name="Wu M."/>
            <person name="Wu D."/>
            <person name="Thiagarajan M."/>
            <person name="Wortman J.R."/>
            <person name="Badger J.H."/>
            <person name="Ren Q."/>
            <person name="Amedeo P."/>
            <person name="Jones K.M."/>
            <person name="Tallon L.J."/>
            <person name="Delcher A.L."/>
            <person name="Salzberg S.L."/>
            <person name="Silva J.C."/>
            <person name="Haas B.J."/>
            <person name="Majoros W.H."/>
            <person name="Farzad M."/>
            <person name="Carlton J.M."/>
            <person name="Smith R.K. Jr."/>
            <person name="Garg J."/>
            <person name="Pearlman R.E."/>
            <person name="Karrer K.M."/>
            <person name="Sun L."/>
            <person name="Manning G."/>
            <person name="Elde N.C."/>
            <person name="Turkewitz A.P."/>
            <person name="Asai D.J."/>
            <person name="Wilkes D.E."/>
            <person name="Wang Y."/>
            <person name="Cai H."/>
            <person name="Collins K."/>
            <person name="Stewart B.A."/>
            <person name="Lee S.R."/>
            <person name="Wilamowska K."/>
            <person name="Weinberg Z."/>
            <person name="Ruzzo W.L."/>
            <person name="Wloga D."/>
            <person name="Gaertig J."/>
            <person name="Frankel J."/>
            <person name="Tsao C.-C."/>
            <person name="Gorovsky M.A."/>
            <person name="Keeling P.J."/>
            <person name="Waller R.F."/>
            <person name="Patron N.J."/>
            <person name="Cherry J.M."/>
            <person name="Stover N.A."/>
            <person name="Krieger C.J."/>
            <person name="del Toro C."/>
            <person name="Ryder H.F."/>
            <person name="Williamson S.C."/>
            <person name="Barbeau R.A."/>
            <person name="Hamilton E.P."/>
            <person name="Orias E."/>
        </authorList>
    </citation>
    <scope>NUCLEOTIDE SEQUENCE [LARGE SCALE GENOMIC DNA]</scope>
    <source>
        <strain evidence="3">SB210</strain>
    </source>
</reference>
<dbReference type="RefSeq" id="XP_012655100.1">
    <property type="nucleotide sequence ID" value="XM_012799646.1"/>
</dbReference>
<dbReference type="AlphaFoldDB" id="W7X7K9"/>
<proteinExistence type="predicted"/>
<evidence type="ECO:0000313" key="3">
    <source>
        <dbReference type="Proteomes" id="UP000009168"/>
    </source>
</evidence>
<keyword evidence="3" id="KW-1185">Reference proteome</keyword>